<accession>A0ABU3BQ86</accession>
<evidence type="ECO:0000256" key="1">
    <source>
        <dbReference type="ARBA" id="ARBA00022670"/>
    </source>
</evidence>
<evidence type="ECO:0000256" key="3">
    <source>
        <dbReference type="ARBA" id="ARBA00022801"/>
    </source>
</evidence>
<dbReference type="InterPro" id="IPR025657">
    <property type="entry name" value="RadC_JAB"/>
</dbReference>
<dbReference type="RefSeq" id="WP_311662791.1">
    <property type="nucleotide sequence ID" value="NZ_JAVRHT010000012.1"/>
</dbReference>
<keyword evidence="3" id="KW-0378">Hydrolase</keyword>
<feature type="region of interest" description="Disordered" evidence="6">
    <location>
        <begin position="33"/>
        <end position="52"/>
    </location>
</feature>
<keyword evidence="1" id="KW-0645">Protease</keyword>
<keyword evidence="5" id="KW-0482">Metalloprotease</keyword>
<sequence>MAIRNSDAARPTTPSGLTALNLRVLRDIEAKMPEGGDRVGGEPAVPQPALDRRERYHARRLSLRGRLRRVETDAPWFARQTVLYGSVAESSAGNPQSVVREPAGVLRQPDVHVAYRDALFSGVPLYTTRLVRERTFTFPTRDQVRSPADAAVVLAEYFADRDREEFVVAFLDTANTLTGLHVASVGGLAASIVEPRQVFKAAVLANAAAVLLAHNHPSGNPEPSREDVAVTRQLVEAGKVMGIPVHDHLIITDHGHTSLAERGLM</sequence>
<evidence type="ECO:0000259" key="7">
    <source>
        <dbReference type="PROSITE" id="PS50249"/>
    </source>
</evidence>
<dbReference type="Pfam" id="PF04002">
    <property type="entry name" value="RadC"/>
    <property type="match status" value="1"/>
</dbReference>
<keyword evidence="9" id="KW-1185">Reference proteome</keyword>
<dbReference type="PROSITE" id="PS01302">
    <property type="entry name" value="UPF0758"/>
    <property type="match status" value="1"/>
</dbReference>
<dbReference type="PANTHER" id="PTHR30471:SF3">
    <property type="entry name" value="UPF0758 PROTEIN YEES-RELATED"/>
    <property type="match status" value="1"/>
</dbReference>
<dbReference type="Proteomes" id="UP001267426">
    <property type="component" value="Unassembled WGS sequence"/>
</dbReference>
<dbReference type="PROSITE" id="PS50249">
    <property type="entry name" value="MPN"/>
    <property type="match status" value="1"/>
</dbReference>
<evidence type="ECO:0000256" key="5">
    <source>
        <dbReference type="ARBA" id="ARBA00023049"/>
    </source>
</evidence>
<protein>
    <submittedName>
        <fullName evidence="8">JAB domain-containing protein</fullName>
    </submittedName>
</protein>
<keyword evidence="2" id="KW-0479">Metal-binding</keyword>
<evidence type="ECO:0000256" key="4">
    <source>
        <dbReference type="ARBA" id="ARBA00022833"/>
    </source>
</evidence>
<comment type="caution">
    <text evidence="8">The sequence shown here is derived from an EMBL/GenBank/DDBJ whole genome shotgun (WGS) entry which is preliminary data.</text>
</comment>
<dbReference type="PANTHER" id="PTHR30471">
    <property type="entry name" value="DNA REPAIR PROTEIN RADC"/>
    <property type="match status" value="1"/>
</dbReference>
<evidence type="ECO:0000256" key="2">
    <source>
        <dbReference type="ARBA" id="ARBA00022723"/>
    </source>
</evidence>
<evidence type="ECO:0000313" key="9">
    <source>
        <dbReference type="Proteomes" id="UP001267426"/>
    </source>
</evidence>
<dbReference type="InterPro" id="IPR037518">
    <property type="entry name" value="MPN"/>
</dbReference>
<reference evidence="8 9" key="1">
    <citation type="submission" date="2023-09" db="EMBL/GenBank/DDBJ databases">
        <authorList>
            <person name="Rey-Velasco X."/>
        </authorList>
    </citation>
    <scope>NUCLEOTIDE SEQUENCE [LARGE SCALE GENOMIC DNA]</scope>
    <source>
        <strain evidence="8 9">F394</strain>
    </source>
</reference>
<proteinExistence type="predicted"/>
<organism evidence="8 9">
    <name type="scientific">Rubrivirga litoralis</name>
    <dbReference type="NCBI Taxonomy" id="3075598"/>
    <lineage>
        <taxon>Bacteria</taxon>
        <taxon>Pseudomonadati</taxon>
        <taxon>Rhodothermota</taxon>
        <taxon>Rhodothermia</taxon>
        <taxon>Rhodothermales</taxon>
        <taxon>Rubricoccaceae</taxon>
        <taxon>Rubrivirga</taxon>
    </lineage>
</organism>
<dbReference type="EMBL" id="JAVRHT010000012">
    <property type="protein sequence ID" value="MDT0631448.1"/>
    <property type="molecule type" value="Genomic_DNA"/>
</dbReference>
<keyword evidence="4" id="KW-0862">Zinc</keyword>
<dbReference type="InterPro" id="IPR020891">
    <property type="entry name" value="UPF0758_CS"/>
</dbReference>
<evidence type="ECO:0000313" key="8">
    <source>
        <dbReference type="EMBL" id="MDT0631448.1"/>
    </source>
</evidence>
<name>A0ABU3BQ86_9BACT</name>
<dbReference type="InterPro" id="IPR001405">
    <property type="entry name" value="UPF0758"/>
</dbReference>
<gene>
    <name evidence="8" type="ORF">RM540_06755</name>
</gene>
<dbReference type="Gene3D" id="3.40.140.10">
    <property type="entry name" value="Cytidine Deaminase, domain 2"/>
    <property type="match status" value="1"/>
</dbReference>
<dbReference type="CDD" id="cd08071">
    <property type="entry name" value="MPN_DUF2466"/>
    <property type="match status" value="1"/>
</dbReference>
<feature type="domain" description="MPN" evidence="7">
    <location>
        <begin position="143"/>
        <end position="265"/>
    </location>
</feature>
<evidence type="ECO:0000256" key="6">
    <source>
        <dbReference type="SAM" id="MobiDB-lite"/>
    </source>
</evidence>